<dbReference type="Pfam" id="PF04338">
    <property type="entry name" value="DUF481"/>
    <property type="match status" value="1"/>
</dbReference>
<feature type="chain" id="PRO_5043376187" evidence="1">
    <location>
        <begin position="22"/>
        <end position="251"/>
    </location>
</feature>
<gene>
    <name evidence="2" type="ORF">WB794_07655</name>
</gene>
<evidence type="ECO:0000256" key="1">
    <source>
        <dbReference type="SAM" id="SignalP"/>
    </source>
</evidence>
<dbReference type="RefSeq" id="WP_337335263.1">
    <property type="nucleotide sequence ID" value="NZ_JBBDHC010000009.1"/>
</dbReference>
<proteinExistence type="predicted"/>
<dbReference type="EMBL" id="JBBDHC010000009">
    <property type="protein sequence ID" value="MEJ1249544.1"/>
    <property type="molecule type" value="Genomic_DNA"/>
</dbReference>
<keyword evidence="1" id="KW-0732">Signal</keyword>
<evidence type="ECO:0000313" key="3">
    <source>
        <dbReference type="Proteomes" id="UP001364472"/>
    </source>
</evidence>
<dbReference type="InterPro" id="IPR007433">
    <property type="entry name" value="DUF481"/>
</dbReference>
<comment type="caution">
    <text evidence="2">The sequence shown here is derived from an EMBL/GenBank/DDBJ whole genome shotgun (WGS) entry which is preliminary data.</text>
</comment>
<feature type="signal peptide" evidence="1">
    <location>
        <begin position="1"/>
        <end position="21"/>
    </location>
</feature>
<organism evidence="2 3">
    <name type="scientific">Denitratimonas tolerans</name>
    <dbReference type="NCBI Taxonomy" id="1338420"/>
    <lineage>
        <taxon>Bacteria</taxon>
        <taxon>Pseudomonadati</taxon>
        <taxon>Pseudomonadota</taxon>
        <taxon>Gammaproteobacteria</taxon>
        <taxon>Lysobacterales</taxon>
        <taxon>Lysobacteraceae</taxon>
        <taxon>Denitratimonas</taxon>
    </lineage>
</organism>
<protein>
    <submittedName>
        <fullName evidence="2">DUF481 domain-containing protein</fullName>
    </submittedName>
</protein>
<accession>A0AAW9R7C8</accession>
<sequence length="251" mass="27223">MTKKTLLAAAVLACLPLAASATDGGWSGTGEFGLAMARGNAKSDNANGKIAFAKEDDRWKHAFYFSALRNKSEVSADVDGDGVPEKFMQTSANRYEFGASSAVKMNEVSSWVAALRYENDDFAPYEHQTTFSIGYGHTFINNARTNLVTEIGPGYRRAKDALTGETQSDFIGRGLLGYKHMLTANTSLFDTLLVEAGSDNTFVSNEFGIAVAMNSKLALKAGFDVRHNTDVGPGIEKTDRLTKVNLVYNFK</sequence>
<dbReference type="AlphaFoldDB" id="A0AAW9R7C8"/>
<dbReference type="Proteomes" id="UP001364472">
    <property type="component" value="Unassembled WGS sequence"/>
</dbReference>
<keyword evidence="3" id="KW-1185">Reference proteome</keyword>
<evidence type="ECO:0000313" key="2">
    <source>
        <dbReference type="EMBL" id="MEJ1249544.1"/>
    </source>
</evidence>
<name>A0AAW9R7C8_9GAMM</name>
<reference evidence="2 3" key="1">
    <citation type="journal article" date="2016" name="Antonie Van Leeuwenhoek">
        <title>Denitratimonas tolerans gen. nov., sp. nov., a denitrifying bacterium isolated from a bioreactor for tannery wastewater treatment.</title>
        <authorList>
            <person name="Han S.I."/>
            <person name="Kim J.O."/>
            <person name="Lee Y.R."/>
            <person name="Ekpeghere K.I."/>
            <person name="Koh S.C."/>
            <person name="Whang K.S."/>
        </authorList>
    </citation>
    <scope>NUCLEOTIDE SEQUENCE [LARGE SCALE GENOMIC DNA]</scope>
    <source>
        <strain evidence="2 3">KACC 17565</strain>
    </source>
</reference>